<feature type="region of interest" description="Disordered" evidence="2">
    <location>
        <begin position="396"/>
        <end position="454"/>
    </location>
</feature>
<feature type="coiled-coil region" evidence="1">
    <location>
        <begin position="129"/>
        <end position="164"/>
    </location>
</feature>
<dbReference type="AlphaFoldDB" id="A0A6G1HBQ6"/>
<proteinExistence type="predicted"/>
<dbReference type="OrthoDB" id="5320532at2759"/>
<feature type="compositionally biased region" description="Gly residues" evidence="2">
    <location>
        <begin position="405"/>
        <end position="421"/>
    </location>
</feature>
<feature type="compositionally biased region" description="Polar residues" evidence="2">
    <location>
        <begin position="46"/>
        <end position="60"/>
    </location>
</feature>
<feature type="region of interest" description="Disordered" evidence="2">
    <location>
        <begin position="1"/>
        <end position="91"/>
    </location>
</feature>
<reference evidence="3" key="1">
    <citation type="journal article" date="2020" name="Stud. Mycol.">
        <title>101 Dothideomycetes genomes: a test case for predicting lifestyles and emergence of pathogens.</title>
        <authorList>
            <person name="Haridas S."/>
            <person name="Albert R."/>
            <person name="Binder M."/>
            <person name="Bloem J."/>
            <person name="Labutti K."/>
            <person name="Salamov A."/>
            <person name="Andreopoulos B."/>
            <person name="Baker S."/>
            <person name="Barry K."/>
            <person name="Bills G."/>
            <person name="Bluhm B."/>
            <person name="Cannon C."/>
            <person name="Castanera R."/>
            <person name="Culley D."/>
            <person name="Daum C."/>
            <person name="Ezra D."/>
            <person name="Gonzalez J."/>
            <person name="Henrissat B."/>
            <person name="Kuo A."/>
            <person name="Liang C."/>
            <person name="Lipzen A."/>
            <person name="Lutzoni F."/>
            <person name="Magnuson J."/>
            <person name="Mondo S."/>
            <person name="Nolan M."/>
            <person name="Ohm R."/>
            <person name="Pangilinan J."/>
            <person name="Park H.-J."/>
            <person name="Ramirez L."/>
            <person name="Alfaro M."/>
            <person name="Sun H."/>
            <person name="Tritt A."/>
            <person name="Yoshinaga Y."/>
            <person name="Zwiers L.-H."/>
            <person name="Turgeon B."/>
            <person name="Goodwin S."/>
            <person name="Spatafora J."/>
            <person name="Crous P."/>
            <person name="Grigoriev I."/>
        </authorList>
    </citation>
    <scope>NUCLEOTIDE SEQUENCE</scope>
    <source>
        <strain evidence="3">CBS 113979</strain>
    </source>
</reference>
<feature type="compositionally biased region" description="Gly residues" evidence="2">
    <location>
        <begin position="431"/>
        <end position="446"/>
    </location>
</feature>
<organism evidence="3 4">
    <name type="scientific">Aulographum hederae CBS 113979</name>
    <dbReference type="NCBI Taxonomy" id="1176131"/>
    <lineage>
        <taxon>Eukaryota</taxon>
        <taxon>Fungi</taxon>
        <taxon>Dikarya</taxon>
        <taxon>Ascomycota</taxon>
        <taxon>Pezizomycotina</taxon>
        <taxon>Dothideomycetes</taxon>
        <taxon>Pleosporomycetidae</taxon>
        <taxon>Aulographales</taxon>
        <taxon>Aulographaceae</taxon>
    </lineage>
</organism>
<dbReference type="InterPro" id="IPR008402">
    <property type="entry name" value="APC_su15/mnd2"/>
</dbReference>
<protein>
    <submittedName>
        <fullName evidence="3">Uncharacterized protein</fullName>
    </submittedName>
</protein>
<evidence type="ECO:0000313" key="4">
    <source>
        <dbReference type="Proteomes" id="UP000800041"/>
    </source>
</evidence>
<dbReference type="GO" id="GO:0005680">
    <property type="term" value="C:anaphase-promoting complex"/>
    <property type="evidence" value="ECO:0007669"/>
    <property type="project" value="InterPro"/>
</dbReference>
<evidence type="ECO:0000256" key="1">
    <source>
        <dbReference type="SAM" id="Coils"/>
    </source>
</evidence>
<accession>A0A6G1HBQ6</accession>
<feature type="compositionally biased region" description="Low complexity" evidence="2">
    <location>
        <begin position="69"/>
        <end position="82"/>
    </location>
</feature>
<gene>
    <name evidence="3" type="ORF">K402DRAFT_389586</name>
</gene>
<feature type="region of interest" description="Disordered" evidence="2">
    <location>
        <begin position="291"/>
        <end position="330"/>
    </location>
</feature>
<evidence type="ECO:0000256" key="2">
    <source>
        <dbReference type="SAM" id="MobiDB-lite"/>
    </source>
</evidence>
<keyword evidence="1" id="KW-0175">Coiled coil</keyword>
<keyword evidence="4" id="KW-1185">Reference proteome</keyword>
<dbReference type="GO" id="GO:0031145">
    <property type="term" value="P:anaphase-promoting complex-dependent catabolic process"/>
    <property type="evidence" value="ECO:0007669"/>
    <property type="project" value="InterPro"/>
</dbReference>
<dbReference type="EMBL" id="ML977141">
    <property type="protein sequence ID" value="KAF1990663.1"/>
    <property type="molecule type" value="Genomic_DNA"/>
</dbReference>
<feature type="compositionally biased region" description="Acidic residues" evidence="2">
    <location>
        <begin position="297"/>
        <end position="309"/>
    </location>
</feature>
<dbReference type="Proteomes" id="UP000800041">
    <property type="component" value="Unassembled WGS sequence"/>
</dbReference>
<name>A0A6G1HBQ6_9PEZI</name>
<feature type="compositionally biased region" description="Basic residues" evidence="2">
    <location>
        <begin position="34"/>
        <end position="44"/>
    </location>
</feature>
<dbReference type="Pfam" id="PF05841">
    <property type="entry name" value="Apc15p"/>
    <property type="match status" value="1"/>
</dbReference>
<sequence length="454" mass="49093">MLSLPLPTPNDDHILYLLPSHHHPPSPPTSPDRPHHHQHHHHGHQPSQYLQPSAFLANQPNRPPPAPSPYTYTPTTLTSSAHTARHKPHPSTSLAALRADEFLLSNRKHNVRRFGAGWLRPPGVVKTLQQNLDETAEKEEQEVLAAREERMMELARAAEREELERLRAAGEEDGGEGERDLDADIPEADETLEEDVDVTMGDGDDVDVTVDEEEGLGTQGTGLQSATVDESAEGDVTFNEDSMLESSIVLLPPTSRNPARNSMLQISEDWATGIAHDEIDLDEDVPEAGSYQHTDTEVEDDSSSLDTDEVNQRFDNNEPRSPSVAGGDPEMQRMLAQRNYALARAARMRRLVFEHEAAQTQRRASGRVSGGDIEGSSFMQTEISSLMDGGSSFLQSSPVMMRPGTGSGNGGGEGSGAGRGRGTFRERLARGGVGNGAGGGGRGGETGPARRGGR</sequence>
<evidence type="ECO:0000313" key="3">
    <source>
        <dbReference type="EMBL" id="KAF1990663.1"/>
    </source>
</evidence>